<accession>A6EZZ9</accession>
<feature type="transmembrane region" description="Helical" evidence="5">
    <location>
        <begin position="259"/>
        <end position="280"/>
    </location>
</feature>
<evidence type="ECO:0000313" key="8">
    <source>
        <dbReference type="Proteomes" id="UP000005856"/>
    </source>
</evidence>
<evidence type="ECO:0000256" key="4">
    <source>
        <dbReference type="ARBA" id="ARBA00023136"/>
    </source>
</evidence>
<evidence type="ECO:0000256" key="3">
    <source>
        <dbReference type="ARBA" id="ARBA00022989"/>
    </source>
</evidence>
<evidence type="ECO:0000256" key="2">
    <source>
        <dbReference type="ARBA" id="ARBA00022692"/>
    </source>
</evidence>
<dbReference type="AlphaFoldDB" id="A6EZZ9"/>
<dbReference type="GO" id="GO:0015095">
    <property type="term" value="F:magnesium ion transmembrane transporter activity"/>
    <property type="evidence" value="ECO:0007669"/>
    <property type="project" value="InterPro"/>
</dbReference>
<feature type="transmembrane region" description="Helical" evidence="5">
    <location>
        <begin position="165"/>
        <end position="187"/>
    </location>
</feature>
<dbReference type="PANTHER" id="PTHR12570">
    <property type="match status" value="1"/>
</dbReference>
<evidence type="ECO:0000256" key="1">
    <source>
        <dbReference type="ARBA" id="ARBA00004141"/>
    </source>
</evidence>
<reference evidence="7 8" key="1">
    <citation type="submission" date="2007-06" db="EMBL/GenBank/DDBJ databases">
        <authorList>
            <person name="Green D."/>
            <person name="Ferriera S."/>
            <person name="Johnson J."/>
            <person name="Kravitz S."/>
            <person name="Beeson K."/>
            <person name="Sutton G."/>
            <person name="Rogers Y.-H."/>
            <person name="Friedman R."/>
            <person name="Frazier M."/>
            <person name="Venter J.C."/>
        </authorList>
    </citation>
    <scope>NUCLEOTIDE SEQUENCE [LARGE SCALE GENOMIC DNA]</scope>
    <source>
        <strain evidence="7 8">DG893</strain>
    </source>
</reference>
<organism evidence="7 8">
    <name type="scientific">Marinobacter algicola DG893</name>
    <dbReference type="NCBI Taxonomy" id="443152"/>
    <lineage>
        <taxon>Bacteria</taxon>
        <taxon>Pseudomonadati</taxon>
        <taxon>Pseudomonadota</taxon>
        <taxon>Gammaproteobacteria</taxon>
        <taxon>Pseudomonadales</taxon>
        <taxon>Marinobacteraceae</taxon>
        <taxon>Marinobacter</taxon>
    </lineage>
</organism>
<feature type="transmembrane region" description="Helical" evidence="5">
    <location>
        <begin position="88"/>
        <end position="108"/>
    </location>
</feature>
<feature type="domain" description="EamA" evidence="6">
    <location>
        <begin position="140"/>
        <end position="278"/>
    </location>
</feature>
<evidence type="ECO:0000259" key="6">
    <source>
        <dbReference type="Pfam" id="PF00892"/>
    </source>
</evidence>
<feature type="transmembrane region" description="Helical" evidence="5">
    <location>
        <begin position="57"/>
        <end position="82"/>
    </location>
</feature>
<feature type="transmembrane region" description="Helical" evidence="5">
    <location>
        <begin position="208"/>
        <end position="226"/>
    </location>
</feature>
<evidence type="ECO:0000313" key="7">
    <source>
        <dbReference type="EMBL" id="EDM47912.1"/>
    </source>
</evidence>
<comment type="subcellular location">
    <subcellularLocation>
        <location evidence="1">Membrane</location>
        <topology evidence="1">Multi-pass membrane protein</topology>
    </subcellularLocation>
</comment>
<keyword evidence="2 5" id="KW-0812">Transmembrane</keyword>
<dbReference type="eggNOG" id="COG0697">
    <property type="taxonomic scope" value="Bacteria"/>
</dbReference>
<keyword evidence="3 5" id="KW-1133">Transmembrane helix</keyword>
<dbReference type="eggNOG" id="COG2510">
    <property type="taxonomic scope" value="Bacteria"/>
</dbReference>
<dbReference type="GO" id="GO:0016020">
    <property type="term" value="C:membrane"/>
    <property type="evidence" value="ECO:0007669"/>
    <property type="project" value="UniProtKB-SubCell"/>
</dbReference>
<name>A6EZZ9_9GAMM</name>
<gene>
    <name evidence="7" type="ORF">MDG893_15020</name>
</gene>
<dbReference type="InterPro" id="IPR037185">
    <property type="entry name" value="EmrE-like"/>
</dbReference>
<keyword evidence="8" id="KW-1185">Reference proteome</keyword>
<feature type="transmembrane region" description="Helical" evidence="5">
    <location>
        <begin position="138"/>
        <end position="159"/>
    </location>
</feature>
<keyword evidence="4 5" id="KW-0472">Membrane</keyword>
<proteinExistence type="predicted"/>
<dbReference type="SUPFAM" id="SSF103481">
    <property type="entry name" value="Multidrug resistance efflux transporter EmrE"/>
    <property type="match status" value="2"/>
</dbReference>
<dbReference type="InterPro" id="IPR000620">
    <property type="entry name" value="EamA_dom"/>
</dbReference>
<evidence type="ECO:0000256" key="5">
    <source>
        <dbReference type="SAM" id="Phobius"/>
    </source>
</evidence>
<dbReference type="STRING" id="443152.MDG893_15020"/>
<dbReference type="EMBL" id="ABCP01000011">
    <property type="protein sequence ID" value="EDM47912.1"/>
    <property type="molecule type" value="Genomic_DNA"/>
</dbReference>
<protein>
    <recommendedName>
        <fullName evidence="6">EamA domain-containing protein</fullName>
    </recommendedName>
</protein>
<feature type="domain" description="EamA" evidence="6">
    <location>
        <begin position="11"/>
        <end position="104"/>
    </location>
</feature>
<dbReference type="Proteomes" id="UP000005856">
    <property type="component" value="Unassembled WGS sequence"/>
</dbReference>
<dbReference type="InterPro" id="IPR008521">
    <property type="entry name" value="Mg_trans_NIPA"/>
</dbReference>
<sequence>MAITVPMGVPLALLAAWLTGQLYQMDELSRQGALFLAGSGILQYAWARYWNYRAVAALGSVGAGPVQQLQMWIAVVLAVVLLDETLTVPKLLGMCLVFISPLIIAVSIKRRNARHAQMDQADSDEDRRASAALFRPKILIGYGCAIIAAISYGSSPILIRSGLEGTNLGILGGLIAYSAATMTFILFSCLAPGQIRHIRQTDRKSVPWYAMAGVLVYCGQALYFMAFSLAPVTVVAPIHQFSLVARVCAGYFINRDHEVLTPTVIMAVLLSFAGTVILAVDWQSTG</sequence>
<dbReference type="Pfam" id="PF00892">
    <property type="entry name" value="EamA"/>
    <property type="match status" value="2"/>
</dbReference>
<comment type="caution">
    <text evidence="7">The sequence shown here is derived from an EMBL/GenBank/DDBJ whole genome shotgun (WGS) entry which is preliminary data.</text>
</comment>